<evidence type="ECO:0000256" key="1">
    <source>
        <dbReference type="ARBA" id="ARBA00008416"/>
    </source>
</evidence>
<dbReference type="CDD" id="cd02247">
    <property type="entry name" value="cupin_pirin_C"/>
    <property type="match status" value="1"/>
</dbReference>
<evidence type="ECO:0000313" key="7">
    <source>
        <dbReference type="Proteomes" id="UP000214684"/>
    </source>
</evidence>
<evidence type="ECO:0000313" key="6">
    <source>
        <dbReference type="EMBL" id="OXG05092.1"/>
    </source>
</evidence>
<evidence type="ECO:0000256" key="2">
    <source>
        <dbReference type="PIRSR" id="PIRSR006232-1"/>
    </source>
</evidence>
<sequence length="297" mass="33336">MQKKFEYTYRGHSANIAEMVIFRMLPNQKTKAVGPFVFLDYISKVNYPPRIPQKPDGHGAHPHRGIATFTYLLHGEFEHYDSRDQYGVVNDGGGQWMKAGNGIIHDENFSQEFQKNGGLLLGLQFWINLPSHAKKEQPDYMAVQDADLPKINLSDDSGVFKIVIGSYGGETSKVKTFSKQFLYHITLKAGKSFTMPTESVMEYAAFLPNGNSKINDTELLEGELVVFEKEGTEIIFSNNSIAETDILVFGGEHYDEPIVTYGPFVMNSKEEISEAYNDFYAGKYGVVTHSKGRNGDT</sequence>
<dbReference type="OrthoDB" id="321327at2"/>
<comment type="caution">
    <text evidence="6">The sequence shown here is derived from an EMBL/GenBank/DDBJ whole genome shotgun (WGS) entry which is preliminary data.</text>
</comment>
<dbReference type="Gene3D" id="2.60.120.10">
    <property type="entry name" value="Jelly Rolls"/>
    <property type="match status" value="2"/>
</dbReference>
<evidence type="ECO:0000259" key="5">
    <source>
        <dbReference type="Pfam" id="PF05726"/>
    </source>
</evidence>
<dbReference type="InterPro" id="IPR011051">
    <property type="entry name" value="RmlC_Cupin_sf"/>
</dbReference>
<dbReference type="PANTHER" id="PTHR43594">
    <property type="entry name" value="QUERCETIN 2,3-DIOXYGENASE"/>
    <property type="match status" value="1"/>
</dbReference>
<dbReference type="InterPro" id="IPR053186">
    <property type="entry name" value="QDO-related"/>
</dbReference>
<evidence type="ECO:0000256" key="3">
    <source>
        <dbReference type="RuleBase" id="RU003457"/>
    </source>
</evidence>
<feature type="binding site" evidence="2">
    <location>
        <position position="63"/>
    </location>
    <ligand>
        <name>Fe cation</name>
        <dbReference type="ChEBI" id="CHEBI:24875"/>
    </ligand>
</feature>
<dbReference type="SUPFAM" id="SSF51182">
    <property type="entry name" value="RmlC-like cupins"/>
    <property type="match status" value="1"/>
</dbReference>
<feature type="binding site" evidence="2">
    <location>
        <position position="105"/>
    </location>
    <ligand>
        <name>Fe cation</name>
        <dbReference type="ChEBI" id="CHEBI:24875"/>
    </ligand>
</feature>
<feature type="domain" description="Pirin N-terminal" evidence="4">
    <location>
        <begin position="23"/>
        <end position="127"/>
    </location>
</feature>
<dbReference type="AlphaFoldDB" id="A0A227P5W0"/>
<dbReference type="InterPro" id="IPR012093">
    <property type="entry name" value="Pirin"/>
</dbReference>
<dbReference type="Pfam" id="PF02678">
    <property type="entry name" value="Pirin"/>
    <property type="match status" value="1"/>
</dbReference>
<gene>
    <name evidence="6" type="ORF">B0A64_13770</name>
</gene>
<reference evidence="6 7" key="1">
    <citation type="submission" date="2016-11" db="EMBL/GenBank/DDBJ databases">
        <title>Whole genomes of Flavobacteriaceae.</title>
        <authorList>
            <person name="Stine C."/>
            <person name="Li C."/>
            <person name="Tadesse D."/>
        </authorList>
    </citation>
    <scope>NUCLEOTIDE SEQUENCE [LARGE SCALE GENOMIC DNA]</scope>
    <source>
        <strain evidence="6 7">DSM 24704</strain>
    </source>
</reference>
<dbReference type="Proteomes" id="UP000214684">
    <property type="component" value="Unassembled WGS sequence"/>
</dbReference>
<protein>
    <submittedName>
        <fullName evidence="6">Transposase</fullName>
    </submittedName>
</protein>
<proteinExistence type="inferred from homology"/>
<organism evidence="6 7">
    <name type="scientific">Flavobacterium araucananum</name>
    <dbReference type="NCBI Taxonomy" id="946678"/>
    <lineage>
        <taxon>Bacteria</taxon>
        <taxon>Pseudomonadati</taxon>
        <taxon>Bacteroidota</taxon>
        <taxon>Flavobacteriia</taxon>
        <taxon>Flavobacteriales</taxon>
        <taxon>Flavobacteriaceae</taxon>
        <taxon>Flavobacterium</taxon>
    </lineage>
</organism>
<name>A0A227P5W0_9FLAO</name>
<feature type="binding site" evidence="2">
    <location>
        <position position="61"/>
    </location>
    <ligand>
        <name>Fe cation</name>
        <dbReference type="ChEBI" id="CHEBI:24875"/>
    </ligand>
</feature>
<dbReference type="Pfam" id="PF05726">
    <property type="entry name" value="Pirin_C"/>
    <property type="match status" value="1"/>
</dbReference>
<keyword evidence="7" id="KW-1185">Reference proteome</keyword>
<evidence type="ECO:0000259" key="4">
    <source>
        <dbReference type="Pfam" id="PF02678"/>
    </source>
</evidence>
<keyword evidence="2" id="KW-0479">Metal-binding</keyword>
<dbReference type="EMBL" id="MUGS01000027">
    <property type="protein sequence ID" value="OXG05092.1"/>
    <property type="molecule type" value="Genomic_DNA"/>
</dbReference>
<dbReference type="GO" id="GO:0046872">
    <property type="term" value="F:metal ion binding"/>
    <property type="evidence" value="ECO:0007669"/>
    <property type="project" value="UniProtKB-KW"/>
</dbReference>
<keyword evidence="2" id="KW-0408">Iron</keyword>
<comment type="cofactor">
    <cofactor evidence="2">
        <name>Fe cation</name>
        <dbReference type="ChEBI" id="CHEBI:24875"/>
    </cofactor>
    <text evidence="2">Binds 1 Fe cation per subunit.</text>
</comment>
<dbReference type="PIRSF" id="PIRSF006232">
    <property type="entry name" value="Pirin"/>
    <property type="match status" value="1"/>
</dbReference>
<dbReference type="CDD" id="cd02909">
    <property type="entry name" value="cupin_pirin_N"/>
    <property type="match status" value="1"/>
</dbReference>
<feature type="binding site" evidence="2">
    <location>
        <position position="107"/>
    </location>
    <ligand>
        <name>Fe cation</name>
        <dbReference type="ChEBI" id="CHEBI:24875"/>
    </ligand>
</feature>
<comment type="similarity">
    <text evidence="1 3">Belongs to the pirin family.</text>
</comment>
<dbReference type="PANTHER" id="PTHR43594:SF1">
    <property type="entry name" value="QUERCETIN 2,3-DIOXYGENASE PA2418-RELATED"/>
    <property type="match status" value="1"/>
</dbReference>
<dbReference type="InterPro" id="IPR003829">
    <property type="entry name" value="Pirin_N_dom"/>
</dbReference>
<feature type="domain" description="Pirin C-terminal" evidence="5">
    <location>
        <begin position="183"/>
        <end position="284"/>
    </location>
</feature>
<dbReference type="RefSeq" id="WP_089480102.1">
    <property type="nucleotide sequence ID" value="NZ_MUGS01000027.1"/>
</dbReference>
<accession>A0A227P5W0</accession>
<dbReference type="InterPro" id="IPR008778">
    <property type="entry name" value="Pirin_C_dom"/>
</dbReference>
<dbReference type="InterPro" id="IPR014710">
    <property type="entry name" value="RmlC-like_jellyroll"/>
</dbReference>